<gene>
    <name evidence="2" type="ORF">OMM_00566</name>
</gene>
<dbReference type="Pfam" id="PF00881">
    <property type="entry name" value="Nitroreductase"/>
    <property type="match status" value="1"/>
</dbReference>
<feature type="domain" description="Nitroreductase" evidence="1">
    <location>
        <begin position="66"/>
        <end position="247"/>
    </location>
</feature>
<dbReference type="GO" id="GO:0016491">
    <property type="term" value="F:oxidoreductase activity"/>
    <property type="evidence" value="ECO:0007669"/>
    <property type="project" value="InterPro"/>
</dbReference>
<dbReference type="InterPro" id="IPR029479">
    <property type="entry name" value="Nitroreductase"/>
</dbReference>
<dbReference type="Gene3D" id="3.40.109.10">
    <property type="entry name" value="NADH Oxidase"/>
    <property type="match status" value="1"/>
</dbReference>
<dbReference type="InterPro" id="IPR000415">
    <property type="entry name" value="Nitroreductase-like"/>
</dbReference>
<dbReference type="CDD" id="cd02142">
    <property type="entry name" value="McbC_SagB-like_oxidoreductase"/>
    <property type="match status" value="1"/>
</dbReference>
<comment type="caution">
    <text evidence="2">The sequence shown here is derived from an EMBL/GenBank/DDBJ whole genome shotgun (WGS) entry which is preliminary data.</text>
</comment>
<dbReference type="NCBIfam" id="TIGR03605">
    <property type="entry name" value="antibiot_sagB"/>
    <property type="match status" value="1"/>
</dbReference>
<accession>A0A1V1PGM7</accession>
<evidence type="ECO:0000313" key="2">
    <source>
        <dbReference type="EMBL" id="ETR73948.1"/>
    </source>
</evidence>
<dbReference type="PANTHER" id="PTHR43745:SF2">
    <property type="entry name" value="NITROREDUCTASE MJ1384-RELATED"/>
    <property type="match status" value="1"/>
</dbReference>
<evidence type="ECO:0000313" key="3">
    <source>
        <dbReference type="Proteomes" id="UP000189670"/>
    </source>
</evidence>
<proteinExistence type="predicted"/>
<dbReference type="PANTHER" id="PTHR43745">
    <property type="entry name" value="NITROREDUCTASE MJ1384-RELATED"/>
    <property type="match status" value="1"/>
</dbReference>
<dbReference type="InterPro" id="IPR052544">
    <property type="entry name" value="Bacteriocin_Proc_Enz"/>
</dbReference>
<dbReference type="SUPFAM" id="SSF55469">
    <property type="entry name" value="FMN-dependent nitroreductase-like"/>
    <property type="match status" value="1"/>
</dbReference>
<dbReference type="InterPro" id="IPR020051">
    <property type="entry name" value="SagB-type_dehydrogenase"/>
</dbReference>
<protein>
    <submittedName>
        <fullName evidence="2">Nitroreductase</fullName>
    </submittedName>
</protein>
<sequence length="248" mass="27818">MQPTITTHRNFLKDSLRLTINFALTDQNKGLPAPALQKPYASGKITELSTPEAWPFHLDMSLRTAIMQRKSRRTFSKSPISLDELSFLLWATQGVRQPVNESTAFRMVPSAGCRHAFETYLAVFNVQDLSPGVYRYLPVEHGLIYETEISPARPLGAAALNQSFVEKSSVVFIWSCLPYRMEWRYDLSAHRVIAMDAGHVCQNLYLACEAIHAGTCAIAAFHQEKMDAFVGVDGNDEFVIYMAPVGKQ</sequence>
<reference evidence="3" key="1">
    <citation type="submission" date="2012-11" db="EMBL/GenBank/DDBJ databases">
        <authorList>
            <person name="Lucero-Rivera Y.E."/>
            <person name="Tovar-Ramirez D."/>
        </authorList>
    </citation>
    <scope>NUCLEOTIDE SEQUENCE [LARGE SCALE GENOMIC DNA]</scope>
    <source>
        <strain evidence="3">Araruama</strain>
    </source>
</reference>
<dbReference type="EMBL" id="ATBP01000029">
    <property type="protein sequence ID" value="ETR73948.1"/>
    <property type="molecule type" value="Genomic_DNA"/>
</dbReference>
<name>A0A1V1PGM7_9BACT</name>
<dbReference type="Proteomes" id="UP000189670">
    <property type="component" value="Unassembled WGS sequence"/>
</dbReference>
<organism evidence="2 3">
    <name type="scientific">Candidatus Magnetoglobus multicellularis str. Araruama</name>
    <dbReference type="NCBI Taxonomy" id="890399"/>
    <lineage>
        <taxon>Bacteria</taxon>
        <taxon>Pseudomonadati</taxon>
        <taxon>Thermodesulfobacteriota</taxon>
        <taxon>Desulfobacteria</taxon>
        <taxon>Desulfobacterales</taxon>
        <taxon>Desulfobacteraceae</taxon>
        <taxon>Candidatus Magnetoglobus</taxon>
    </lineage>
</organism>
<evidence type="ECO:0000259" key="1">
    <source>
        <dbReference type="Pfam" id="PF00881"/>
    </source>
</evidence>
<dbReference type="AlphaFoldDB" id="A0A1V1PGM7"/>